<dbReference type="SUPFAM" id="SSF47090">
    <property type="entry name" value="PGBD-like"/>
    <property type="match status" value="1"/>
</dbReference>
<evidence type="ECO:0000313" key="3">
    <source>
        <dbReference type="EMBL" id="HAR53853.1"/>
    </source>
</evidence>
<evidence type="ECO:0000256" key="1">
    <source>
        <dbReference type="SAM" id="MobiDB-lite"/>
    </source>
</evidence>
<evidence type="ECO:0000259" key="2">
    <source>
        <dbReference type="Pfam" id="PF01471"/>
    </source>
</evidence>
<dbReference type="InterPro" id="IPR036365">
    <property type="entry name" value="PGBD-like_sf"/>
</dbReference>
<dbReference type="AlphaFoldDB" id="A0A348WH41"/>
<sequence>MPVPGAAQSFDARDVIGLGVEILNQQRRQQQQQQQRQPQRQPQTQQYQQPQTTQKTPPKPDPAKAARRAEVLEMQAHLNRLGYDAGPVDGIPGARTRAALSAFERDHGLPSDGQLDAAALAVLRNSTAPRQETYTGQTYTGQPDTTQHTTQYGTGPYTPGHSETTQAPLTLTLGSNGAIDPQSGLRLPSPARFGEAVLTGWPVQRGPLSQQTVKLNRRDVSAAALDLAAFVDLHVLKSFPDIMSDEKIATEYAHRFLGGDIQARYLGECGAGCYRQTPYSAWLGATEFERQATYQRFVQEIVPQLISHAPELPIPTIEIIQVKLGQYDHATQSFPLEAAGPRTGYFGFVNAIAAKPGQITGPDLKHLPMDPGTAAEFAAHFGPGQRLIYIAYDTTVGPARIWPYGAHNYELPIEVTGLRVSLDPELQDVVYAINPTDAPETDVAVRDGVVWA</sequence>
<gene>
    <name evidence="3" type="ORF">DCS45_18530</name>
</gene>
<dbReference type="InterPro" id="IPR036366">
    <property type="entry name" value="PGBDSf"/>
</dbReference>
<dbReference type="InterPro" id="IPR002477">
    <property type="entry name" value="Peptidoglycan-bd-like"/>
</dbReference>
<feature type="non-terminal residue" evidence="3">
    <location>
        <position position="452"/>
    </location>
</feature>
<dbReference type="Pfam" id="PF01471">
    <property type="entry name" value="PG_binding_1"/>
    <property type="match status" value="1"/>
</dbReference>
<proteinExistence type="predicted"/>
<dbReference type="Gene3D" id="1.10.101.10">
    <property type="entry name" value="PGBD-like superfamily/PGBD"/>
    <property type="match status" value="1"/>
</dbReference>
<feature type="compositionally biased region" description="Low complexity" evidence="1">
    <location>
        <begin position="25"/>
        <end position="56"/>
    </location>
</feature>
<reference evidence="3 4" key="1">
    <citation type="journal article" date="2018" name="Nat. Biotechnol.">
        <title>A standardized bacterial taxonomy based on genome phylogeny substantially revises the tree of life.</title>
        <authorList>
            <person name="Parks D.H."/>
            <person name="Chuvochina M."/>
            <person name="Waite D.W."/>
            <person name="Rinke C."/>
            <person name="Skarshewski A."/>
            <person name="Chaumeil P.A."/>
            <person name="Hugenholtz P."/>
        </authorList>
    </citation>
    <scope>NUCLEOTIDE SEQUENCE [LARGE SCALE GENOMIC DNA]</scope>
    <source>
        <strain evidence="3">UBA9169</strain>
    </source>
</reference>
<dbReference type="EMBL" id="DMVW01000178">
    <property type="protein sequence ID" value="HAR53853.1"/>
    <property type="molecule type" value="Genomic_DNA"/>
</dbReference>
<feature type="region of interest" description="Disordered" evidence="1">
    <location>
        <begin position="25"/>
        <end position="66"/>
    </location>
</feature>
<comment type="caution">
    <text evidence="3">The sequence shown here is derived from an EMBL/GenBank/DDBJ whole genome shotgun (WGS) entry which is preliminary data.</text>
</comment>
<protein>
    <recommendedName>
        <fullName evidence="2">Peptidoglycan binding-like domain-containing protein</fullName>
    </recommendedName>
</protein>
<name>A0A348WH41_9RHOB</name>
<accession>A0A348WH41</accession>
<evidence type="ECO:0000313" key="4">
    <source>
        <dbReference type="Proteomes" id="UP000264719"/>
    </source>
</evidence>
<organism evidence="3 4">
    <name type="scientific">Roseovarius nubinhibens</name>
    <dbReference type="NCBI Taxonomy" id="314263"/>
    <lineage>
        <taxon>Bacteria</taxon>
        <taxon>Pseudomonadati</taxon>
        <taxon>Pseudomonadota</taxon>
        <taxon>Alphaproteobacteria</taxon>
        <taxon>Rhodobacterales</taxon>
        <taxon>Roseobacteraceae</taxon>
        <taxon>Roseovarius</taxon>
    </lineage>
</organism>
<feature type="domain" description="Peptidoglycan binding-like" evidence="2">
    <location>
        <begin position="68"/>
        <end position="123"/>
    </location>
</feature>
<dbReference type="Proteomes" id="UP000264719">
    <property type="component" value="Unassembled WGS sequence"/>
</dbReference>